<accession>A0A3M9MDQ4</accession>
<sequence length="300" mass="33462">MRSMYDVLIVGGGPAGLSAAMLLGRCMRKVALFDSGVYRNSYSHAMNGFISRDGTPPAEFLRLGREDLAKYEVDLKQKRVVRVTKEGELFKVEDEDNQVYLSRKMLLATGLCDRWPKIPGAEPFYGSSIHHCPYCDGYESKNKPLAAYGKNRDAIGLSLSLKTWSSDVMLFTDGTSRLTREDRELLARNKVQINTAAIERLEGEDGHLQRIVLKNGQVENREAMFFATGSDQHSDLARQLQCDFTSKGVVRTYKHQQTNVPGLYVAGDAARDMQLVIVAAAEGTKAAVAINMELQKEFRL</sequence>
<dbReference type="GO" id="GO:0016491">
    <property type="term" value="F:oxidoreductase activity"/>
    <property type="evidence" value="ECO:0007669"/>
    <property type="project" value="UniProtKB-KW"/>
</dbReference>
<dbReference type="SUPFAM" id="SSF51905">
    <property type="entry name" value="FAD/NAD(P)-binding domain"/>
    <property type="match status" value="1"/>
</dbReference>
<dbReference type="InterPro" id="IPR036188">
    <property type="entry name" value="FAD/NAD-bd_sf"/>
</dbReference>
<feature type="domain" description="FAD/NAD(P)-binding" evidence="3">
    <location>
        <begin position="5"/>
        <end position="283"/>
    </location>
</feature>
<dbReference type="Proteomes" id="UP000272117">
    <property type="component" value="Unassembled WGS sequence"/>
</dbReference>
<dbReference type="PRINTS" id="PR00368">
    <property type="entry name" value="FADPNR"/>
</dbReference>
<dbReference type="PANTHER" id="PTHR48105">
    <property type="entry name" value="THIOREDOXIN REDUCTASE 1-RELATED-RELATED"/>
    <property type="match status" value="1"/>
</dbReference>
<protein>
    <submittedName>
        <fullName evidence="4">NAD(P)/FAD-dependent oxidoreductase</fullName>
    </submittedName>
</protein>
<dbReference type="PRINTS" id="PR00469">
    <property type="entry name" value="PNDRDTASEII"/>
</dbReference>
<dbReference type="EMBL" id="RJJD01000015">
    <property type="protein sequence ID" value="RNI23634.1"/>
    <property type="molecule type" value="Genomic_DNA"/>
</dbReference>
<dbReference type="OrthoDB" id="9806179at2"/>
<keyword evidence="2" id="KW-0560">Oxidoreductase</keyword>
<dbReference type="Pfam" id="PF07992">
    <property type="entry name" value="Pyr_redox_2"/>
    <property type="match status" value="1"/>
</dbReference>
<dbReference type="InterPro" id="IPR050097">
    <property type="entry name" value="Ferredoxin-NADP_redctase_2"/>
</dbReference>
<dbReference type="Gene3D" id="3.50.50.60">
    <property type="entry name" value="FAD/NAD(P)-binding domain"/>
    <property type="match status" value="2"/>
</dbReference>
<evidence type="ECO:0000256" key="2">
    <source>
        <dbReference type="ARBA" id="ARBA00023002"/>
    </source>
</evidence>
<name>A0A3M9MDQ4_9BACT</name>
<evidence type="ECO:0000313" key="5">
    <source>
        <dbReference type="Proteomes" id="UP000272117"/>
    </source>
</evidence>
<evidence type="ECO:0000256" key="1">
    <source>
        <dbReference type="ARBA" id="ARBA00022630"/>
    </source>
</evidence>
<proteinExistence type="predicted"/>
<evidence type="ECO:0000313" key="4">
    <source>
        <dbReference type="EMBL" id="RNI23634.1"/>
    </source>
</evidence>
<gene>
    <name evidence="4" type="ORF">EFB08_19095</name>
</gene>
<reference evidence="4 5" key="1">
    <citation type="submission" date="2018-11" db="EMBL/GenBank/DDBJ databases">
        <title>Rufibacter latericius sp. nov., isolated from water in Baiyang Lake.</title>
        <authorList>
            <person name="Yang Y."/>
        </authorList>
    </citation>
    <scope>NUCLEOTIDE SEQUENCE [LARGE SCALE GENOMIC DNA]</scope>
    <source>
        <strain evidence="4 5">R-22-1c-1</strain>
    </source>
</reference>
<keyword evidence="5" id="KW-1185">Reference proteome</keyword>
<evidence type="ECO:0000259" key="3">
    <source>
        <dbReference type="Pfam" id="PF07992"/>
    </source>
</evidence>
<organism evidence="4 5">
    <name type="scientific">Rufibacter latericius</name>
    <dbReference type="NCBI Taxonomy" id="2487040"/>
    <lineage>
        <taxon>Bacteria</taxon>
        <taxon>Pseudomonadati</taxon>
        <taxon>Bacteroidota</taxon>
        <taxon>Cytophagia</taxon>
        <taxon>Cytophagales</taxon>
        <taxon>Hymenobacteraceae</taxon>
        <taxon>Rufibacter</taxon>
    </lineage>
</organism>
<comment type="caution">
    <text evidence="4">The sequence shown here is derived from an EMBL/GenBank/DDBJ whole genome shotgun (WGS) entry which is preliminary data.</text>
</comment>
<keyword evidence="1" id="KW-0285">Flavoprotein</keyword>
<dbReference type="InterPro" id="IPR023753">
    <property type="entry name" value="FAD/NAD-binding_dom"/>
</dbReference>
<dbReference type="AlphaFoldDB" id="A0A3M9MDQ4"/>